<feature type="domain" description="NOTCH1 EGF-like calcium-binding" evidence="2">
    <location>
        <begin position="34"/>
        <end position="68"/>
    </location>
</feature>
<protein>
    <recommendedName>
        <fullName evidence="2">NOTCH1 EGF-like calcium-binding domain-containing protein</fullName>
    </recommendedName>
</protein>
<organism evidence="3 4">
    <name type="scientific">Dreissena polymorpha</name>
    <name type="common">Zebra mussel</name>
    <name type="synonym">Mytilus polymorpha</name>
    <dbReference type="NCBI Taxonomy" id="45954"/>
    <lineage>
        <taxon>Eukaryota</taxon>
        <taxon>Metazoa</taxon>
        <taxon>Spiralia</taxon>
        <taxon>Lophotrochozoa</taxon>
        <taxon>Mollusca</taxon>
        <taxon>Bivalvia</taxon>
        <taxon>Autobranchia</taxon>
        <taxon>Heteroconchia</taxon>
        <taxon>Euheterodonta</taxon>
        <taxon>Imparidentia</taxon>
        <taxon>Neoheterodontei</taxon>
        <taxon>Myida</taxon>
        <taxon>Dreissenoidea</taxon>
        <taxon>Dreissenidae</taxon>
        <taxon>Dreissena</taxon>
    </lineage>
</organism>
<name>A0A9D3Y3N6_DREPO</name>
<proteinExistence type="predicted"/>
<dbReference type="Pfam" id="PF07645">
    <property type="entry name" value="EGF_CA"/>
    <property type="match status" value="1"/>
</dbReference>
<dbReference type="EMBL" id="JAIWYP010000022">
    <property type="protein sequence ID" value="KAH3692453.1"/>
    <property type="molecule type" value="Genomic_DNA"/>
</dbReference>
<evidence type="ECO:0000256" key="1">
    <source>
        <dbReference type="ARBA" id="ARBA00023157"/>
    </source>
</evidence>
<dbReference type="InterPro" id="IPR018097">
    <property type="entry name" value="EGF_Ca-bd_CS"/>
</dbReference>
<dbReference type="GO" id="GO:0005509">
    <property type="term" value="F:calcium ion binding"/>
    <property type="evidence" value="ECO:0007669"/>
    <property type="project" value="InterPro"/>
</dbReference>
<comment type="caution">
    <text evidence="3">The sequence shown here is derived from an EMBL/GenBank/DDBJ whole genome shotgun (WGS) entry which is preliminary data.</text>
</comment>
<reference evidence="3" key="1">
    <citation type="journal article" date="2019" name="bioRxiv">
        <title>The Genome of the Zebra Mussel, Dreissena polymorpha: A Resource for Invasive Species Research.</title>
        <authorList>
            <person name="McCartney M.A."/>
            <person name="Auch B."/>
            <person name="Kono T."/>
            <person name="Mallez S."/>
            <person name="Zhang Y."/>
            <person name="Obille A."/>
            <person name="Becker A."/>
            <person name="Abrahante J.E."/>
            <person name="Garbe J."/>
            <person name="Badalamenti J.P."/>
            <person name="Herman A."/>
            <person name="Mangelson H."/>
            <person name="Liachko I."/>
            <person name="Sullivan S."/>
            <person name="Sone E.D."/>
            <person name="Koren S."/>
            <person name="Silverstein K.A.T."/>
            <person name="Beckman K.B."/>
            <person name="Gohl D.M."/>
        </authorList>
    </citation>
    <scope>NUCLEOTIDE SEQUENCE</scope>
    <source>
        <strain evidence="3">Duluth1</strain>
        <tissue evidence="3">Whole animal</tissue>
    </source>
</reference>
<reference evidence="3" key="2">
    <citation type="submission" date="2020-11" db="EMBL/GenBank/DDBJ databases">
        <authorList>
            <person name="McCartney M.A."/>
            <person name="Auch B."/>
            <person name="Kono T."/>
            <person name="Mallez S."/>
            <person name="Becker A."/>
            <person name="Gohl D.M."/>
            <person name="Silverstein K.A.T."/>
            <person name="Koren S."/>
            <person name="Bechman K.B."/>
            <person name="Herman A."/>
            <person name="Abrahante J.E."/>
            <person name="Garbe J."/>
        </authorList>
    </citation>
    <scope>NUCLEOTIDE SEQUENCE</scope>
    <source>
        <strain evidence="3">Duluth1</strain>
        <tissue evidence="3">Whole animal</tissue>
    </source>
</reference>
<dbReference type="AlphaFoldDB" id="A0A9D3Y3N6"/>
<sequence>MDSYDKGPFLQPKYTCICEDGWTKAGSDPACTVDVNECAGSRYPCSSDPLVPCINLPGSFMCGQCPTGL</sequence>
<evidence type="ECO:0000313" key="4">
    <source>
        <dbReference type="Proteomes" id="UP000828390"/>
    </source>
</evidence>
<dbReference type="InterPro" id="IPR049883">
    <property type="entry name" value="NOTCH1_EGF-like"/>
</dbReference>
<dbReference type="Proteomes" id="UP000828390">
    <property type="component" value="Unassembled WGS sequence"/>
</dbReference>
<evidence type="ECO:0000313" key="3">
    <source>
        <dbReference type="EMBL" id="KAH3692453.1"/>
    </source>
</evidence>
<dbReference type="Gene3D" id="2.10.25.10">
    <property type="entry name" value="Laminin"/>
    <property type="match status" value="1"/>
</dbReference>
<keyword evidence="4" id="KW-1185">Reference proteome</keyword>
<accession>A0A9D3Y3N6</accession>
<gene>
    <name evidence="3" type="ORF">DPMN_194294</name>
</gene>
<evidence type="ECO:0000259" key="2">
    <source>
        <dbReference type="Pfam" id="PF07645"/>
    </source>
</evidence>
<keyword evidence="1" id="KW-1015">Disulfide bond</keyword>
<dbReference type="PROSITE" id="PS01187">
    <property type="entry name" value="EGF_CA"/>
    <property type="match status" value="1"/>
</dbReference>